<evidence type="ECO:0008006" key="4">
    <source>
        <dbReference type="Google" id="ProtNLM"/>
    </source>
</evidence>
<protein>
    <recommendedName>
        <fullName evidence="4">Methylamine utilization protein</fullName>
    </recommendedName>
</protein>
<feature type="chain" id="PRO_5009209866" description="Methylamine utilization protein" evidence="1">
    <location>
        <begin position="22"/>
        <end position="213"/>
    </location>
</feature>
<dbReference type="Gene3D" id="2.60.40.420">
    <property type="entry name" value="Cupredoxins - blue copper proteins"/>
    <property type="match status" value="1"/>
</dbReference>
<gene>
    <name evidence="2" type="ORF">BFC18_03095</name>
</gene>
<evidence type="ECO:0000313" key="3">
    <source>
        <dbReference type="Proteomes" id="UP000175691"/>
    </source>
</evidence>
<dbReference type="STRING" id="1656094.BFC18_03095"/>
<name>A0A1E7ZGI8_9ALTE</name>
<organism evidence="2 3">
    <name type="scientific">Alteromonas confluentis</name>
    <dbReference type="NCBI Taxonomy" id="1656094"/>
    <lineage>
        <taxon>Bacteria</taxon>
        <taxon>Pseudomonadati</taxon>
        <taxon>Pseudomonadota</taxon>
        <taxon>Gammaproteobacteria</taxon>
        <taxon>Alteromonadales</taxon>
        <taxon>Alteromonadaceae</taxon>
        <taxon>Alteromonas/Salinimonas group</taxon>
        <taxon>Alteromonas</taxon>
    </lineage>
</organism>
<dbReference type="InterPro" id="IPR034242">
    <property type="entry name" value="MauL"/>
</dbReference>
<dbReference type="CDD" id="cd04221">
    <property type="entry name" value="MauL"/>
    <property type="match status" value="1"/>
</dbReference>
<dbReference type="InterPro" id="IPR008972">
    <property type="entry name" value="Cupredoxin"/>
</dbReference>
<proteinExistence type="predicted"/>
<keyword evidence="1" id="KW-0732">Signal</keyword>
<dbReference type="SUPFAM" id="SSF49503">
    <property type="entry name" value="Cupredoxins"/>
    <property type="match status" value="1"/>
</dbReference>
<sequence length="213" mass="23214">MQFGMCNFLFAVVLLSFGLGAHGKSLTINDQSGKPLQYVVVSVAASTTPAPEPAIMDQVERRFDPKVLTVPVGTSVSFPNSDNIRHHVYSFSPTKPFEIKLYSGSTVAPVEFDKSGIVALGCNIHDQMIGYIYVFENARAFITSENGTVDIPGDAESVTLWHPELDIVQSKRETVALDTSKTSETLTLTLNAAIPVEHEKKSRTFGSKKFGSE</sequence>
<dbReference type="AlphaFoldDB" id="A0A1E7ZGI8"/>
<comment type="caution">
    <text evidence="2">The sequence shown here is derived from an EMBL/GenBank/DDBJ whole genome shotgun (WGS) entry which is preliminary data.</text>
</comment>
<reference evidence="2 3" key="1">
    <citation type="submission" date="2016-08" db="EMBL/GenBank/DDBJ databases">
        <authorList>
            <person name="Seilhamer J.J."/>
        </authorList>
    </citation>
    <scope>NUCLEOTIDE SEQUENCE [LARGE SCALE GENOMIC DNA]</scope>
    <source>
        <strain evidence="2 3">KCTC 42603</strain>
    </source>
</reference>
<evidence type="ECO:0000256" key="1">
    <source>
        <dbReference type="SAM" id="SignalP"/>
    </source>
</evidence>
<accession>A0A1E7ZGI8</accession>
<keyword evidence="3" id="KW-1185">Reference proteome</keyword>
<feature type="signal peptide" evidence="1">
    <location>
        <begin position="1"/>
        <end position="21"/>
    </location>
</feature>
<dbReference type="Proteomes" id="UP000175691">
    <property type="component" value="Unassembled WGS sequence"/>
</dbReference>
<evidence type="ECO:0000313" key="2">
    <source>
        <dbReference type="EMBL" id="OFC72552.1"/>
    </source>
</evidence>
<dbReference type="EMBL" id="MDHN01000004">
    <property type="protein sequence ID" value="OFC72552.1"/>
    <property type="molecule type" value="Genomic_DNA"/>
</dbReference>